<evidence type="ECO:0000313" key="3">
    <source>
        <dbReference type="Proteomes" id="UP000505210"/>
    </source>
</evidence>
<dbReference type="KEGG" id="theu:HPC62_04920"/>
<keyword evidence="1" id="KW-0812">Transmembrane</keyword>
<proteinExistence type="predicted"/>
<dbReference type="PANTHER" id="PTHR35519">
    <property type="entry name" value="MEMBRANE PROTEINS"/>
    <property type="match status" value="1"/>
</dbReference>
<sequence length="165" mass="17478">MSRQRDSRALADASALQRIRTLAYLLDDAIPIPGTPYRIGLDPIMGLIPGGGDVVGLFLSAYLVLECLRFRLPTETLFRMVGNLALDSILGLLPGMGDFFDAVWKSNARNLALLEAHLANPAQSEAADRQTVALIAIAVVAIVGGILLLMASLLRALLAALTAVG</sequence>
<feature type="transmembrane region" description="Helical" evidence="1">
    <location>
        <begin position="132"/>
        <end position="158"/>
    </location>
</feature>
<dbReference type="EMBL" id="CP053661">
    <property type="protein sequence ID" value="QKD81617.1"/>
    <property type="molecule type" value="Genomic_DNA"/>
</dbReference>
<keyword evidence="1" id="KW-0472">Membrane</keyword>
<dbReference type="Proteomes" id="UP000505210">
    <property type="component" value="Chromosome"/>
</dbReference>
<dbReference type="Pfam" id="PF13430">
    <property type="entry name" value="DUF4112"/>
    <property type="match status" value="1"/>
</dbReference>
<evidence type="ECO:0000313" key="2">
    <source>
        <dbReference type="EMBL" id="QKD81617.1"/>
    </source>
</evidence>
<dbReference type="RefSeq" id="WP_172354014.1">
    <property type="nucleotide sequence ID" value="NZ_CP053661.1"/>
</dbReference>
<reference evidence="2 3" key="1">
    <citation type="submission" date="2020-05" db="EMBL/GenBank/DDBJ databases">
        <title>Complete genome sequence of of a novel Thermoleptolyngbya strain isolated from hot springs of Ganzi, Sichuan China.</title>
        <authorList>
            <person name="Tang J."/>
            <person name="Daroch M."/>
            <person name="Li L."/>
            <person name="Waleron K."/>
            <person name="Waleron M."/>
            <person name="Waleron M."/>
        </authorList>
    </citation>
    <scope>NUCLEOTIDE SEQUENCE [LARGE SCALE GENOMIC DNA]</scope>
    <source>
        <strain evidence="2 3">PKUAC-SCTA183</strain>
    </source>
</reference>
<dbReference type="AlphaFoldDB" id="A0A6M8BA47"/>
<name>A0A6M8BA47_9CYAN</name>
<organism evidence="2 3">
    <name type="scientific">Thermoleptolyngbya sichuanensis A183</name>
    <dbReference type="NCBI Taxonomy" id="2737172"/>
    <lineage>
        <taxon>Bacteria</taxon>
        <taxon>Bacillati</taxon>
        <taxon>Cyanobacteriota</taxon>
        <taxon>Cyanophyceae</taxon>
        <taxon>Oculatellales</taxon>
        <taxon>Oculatellaceae</taxon>
        <taxon>Thermoleptolyngbya</taxon>
        <taxon>Thermoleptolyngbya sichuanensis</taxon>
    </lineage>
</organism>
<gene>
    <name evidence="2" type="ORF">HPC62_04920</name>
</gene>
<accession>A0A6M8BA47</accession>
<dbReference type="PANTHER" id="PTHR35519:SF2">
    <property type="entry name" value="PH DOMAIN PROTEIN"/>
    <property type="match status" value="1"/>
</dbReference>
<evidence type="ECO:0000256" key="1">
    <source>
        <dbReference type="SAM" id="Phobius"/>
    </source>
</evidence>
<keyword evidence="3" id="KW-1185">Reference proteome</keyword>
<dbReference type="InterPro" id="IPR025187">
    <property type="entry name" value="DUF4112"/>
</dbReference>
<keyword evidence="1" id="KW-1133">Transmembrane helix</keyword>
<protein>
    <submittedName>
        <fullName evidence="2">DUF4112 domain-containing protein</fullName>
    </submittedName>
</protein>